<accession>A0AAD9RE83</accession>
<reference evidence="9" key="1">
    <citation type="submission" date="2021-08" db="EMBL/GenBank/DDBJ databases">
        <authorList>
            <person name="Misof B."/>
            <person name="Oliver O."/>
            <person name="Podsiadlowski L."/>
            <person name="Donath A."/>
            <person name="Peters R."/>
            <person name="Mayer C."/>
            <person name="Rust J."/>
            <person name="Gunkel S."/>
            <person name="Lesny P."/>
            <person name="Martin S."/>
            <person name="Oeyen J.P."/>
            <person name="Petersen M."/>
            <person name="Panagiotis P."/>
            <person name="Wilbrandt J."/>
            <person name="Tanja T."/>
        </authorList>
    </citation>
    <scope>NUCLEOTIDE SEQUENCE</scope>
    <source>
        <strain evidence="9">GBR_01_08_01A</strain>
        <tissue evidence="9">Thorax + abdomen</tissue>
    </source>
</reference>
<keyword evidence="5" id="KW-0819">tRNA processing</keyword>
<dbReference type="GO" id="GO:0005634">
    <property type="term" value="C:nucleus"/>
    <property type="evidence" value="ECO:0007669"/>
    <property type="project" value="UniProtKB-SubCell"/>
</dbReference>
<dbReference type="EMBL" id="JAIFRP010000705">
    <property type="protein sequence ID" value="KAK2578034.1"/>
    <property type="molecule type" value="Genomic_DNA"/>
</dbReference>
<dbReference type="Proteomes" id="UP001258017">
    <property type="component" value="Unassembled WGS sequence"/>
</dbReference>
<dbReference type="PANTHER" id="PTHR31283">
    <property type="entry name" value="EKC/KEOPS COMPLEX SUBUNIT PCC1 FAMILY MEMBER"/>
    <property type="match status" value="1"/>
</dbReference>
<dbReference type="FunFam" id="3.30.310.50:FF:000005">
    <property type="entry name" value="L antigen family member 3"/>
    <property type="match status" value="1"/>
</dbReference>
<comment type="caution">
    <text evidence="9">The sequence shown here is derived from an EMBL/GenBank/DDBJ whole genome shotgun (WGS) entry which is preliminary data.</text>
</comment>
<evidence type="ECO:0000256" key="6">
    <source>
        <dbReference type="ARBA" id="ARBA00023242"/>
    </source>
</evidence>
<keyword evidence="10" id="KW-1185">Reference proteome</keyword>
<evidence type="ECO:0000256" key="8">
    <source>
        <dbReference type="ARBA" id="ARBA00076355"/>
    </source>
</evidence>
<dbReference type="GO" id="GO:0008033">
    <property type="term" value="P:tRNA processing"/>
    <property type="evidence" value="ECO:0007669"/>
    <property type="project" value="UniProtKB-KW"/>
</dbReference>
<evidence type="ECO:0000256" key="5">
    <source>
        <dbReference type="ARBA" id="ARBA00022694"/>
    </source>
</evidence>
<evidence type="ECO:0000313" key="10">
    <source>
        <dbReference type="Proteomes" id="UP001258017"/>
    </source>
</evidence>
<keyword evidence="6" id="KW-0539">Nucleus</keyword>
<gene>
    <name evidence="9" type="ORF">KPH14_008451</name>
</gene>
<proteinExistence type="inferred from homology"/>
<dbReference type="Pfam" id="PF09341">
    <property type="entry name" value="Pcc1"/>
    <property type="match status" value="1"/>
</dbReference>
<organism evidence="9 10">
    <name type="scientific">Odynerus spinipes</name>
    <dbReference type="NCBI Taxonomy" id="1348599"/>
    <lineage>
        <taxon>Eukaryota</taxon>
        <taxon>Metazoa</taxon>
        <taxon>Ecdysozoa</taxon>
        <taxon>Arthropoda</taxon>
        <taxon>Hexapoda</taxon>
        <taxon>Insecta</taxon>
        <taxon>Pterygota</taxon>
        <taxon>Neoptera</taxon>
        <taxon>Endopterygota</taxon>
        <taxon>Hymenoptera</taxon>
        <taxon>Apocrita</taxon>
        <taxon>Aculeata</taxon>
        <taxon>Vespoidea</taxon>
        <taxon>Vespidae</taxon>
        <taxon>Eumeninae</taxon>
        <taxon>Odynerus</taxon>
    </lineage>
</organism>
<dbReference type="AlphaFoldDB" id="A0AAD9RE83"/>
<comment type="function">
    <text evidence="7">Component of the EKC/KEOPS complex that is required for the formation of a threonylcarbamoyl group on adenosine at position 37 (t(6)A37) in tRNAs that read codons beginning with adenine. The complex is probably involved in the transfer of the threonylcarbamoyl moiety of threonylcarbamoyl-AMP (TC-AMP) to the N6 group of A37. LAGE3 functions as a dimerization module for the complex.</text>
</comment>
<dbReference type="PANTHER" id="PTHR31283:SF5">
    <property type="entry name" value="EKC_KEOPS COMPLEX SUBUNIT LAGE3"/>
    <property type="match status" value="1"/>
</dbReference>
<name>A0AAD9RE83_9HYME</name>
<comment type="similarity">
    <text evidence="3">Belongs to the CTAG/PCC1 family.</text>
</comment>
<dbReference type="GO" id="GO:0000408">
    <property type="term" value="C:EKC/KEOPS complex"/>
    <property type="evidence" value="ECO:0007669"/>
    <property type="project" value="TreeGrafter"/>
</dbReference>
<evidence type="ECO:0000256" key="4">
    <source>
        <dbReference type="ARBA" id="ARBA00022490"/>
    </source>
</evidence>
<dbReference type="GO" id="GO:0005737">
    <property type="term" value="C:cytoplasm"/>
    <property type="evidence" value="ECO:0007669"/>
    <property type="project" value="UniProtKB-SubCell"/>
</dbReference>
<dbReference type="InterPro" id="IPR015419">
    <property type="entry name" value="CTAG/Pcc1"/>
</dbReference>
<evidence type="ECO:0000256" key="2">
    <source>
        <dbReference type="ARBA" id="ARBA00004496"/>
    </source>
</evidence>
<dbReference type="GO" id="GO:0070525">
    <property type="term" value="P:tRNA threonylcarbamoyladenosine metabolic process"/>
    <property type="evidence" value="ECO:0007669"/>
    <property type="project" value="TreeGrafter"/>
</dbReference>
<evidence type="ECO:0000256" key="3">
    <source>
        <dbReference type="ARBA" id="ARBA00007073"/>
    </source>
</evidence>
<evidence type="ECO:0000313" key="9">
    <source>
        <dbReference type="EMBL" id="KAK2578034.1"/>
    </source>
</evidence>
<sequence>MCSPVAQVLSVLQHHYLIGHFTTSIVLITFAMNDFNLELSIPFPTARETEVAYQVLRVDKEPPRSGVVKKFEQKNNILQVSFSSTEVRKLRVGVTSFFENLILVTETMQQFGPPQPKYNYY</sequence>
<keyword evidence="4" id="KW-0963">Cytoplasm</keyword>
<protein>
    <recommendedName>
        <fullName evidence="8">L antigen family member 3</fullName>
    </recommendedName>
</protein>
<evidence type="ECO:0000256" key="7">
    <source>
        <dbReference type="ARBA" id="ARBA00053047"/>
    </source>
</evidence>
<dbReference type="Gene3D" id="3.30.310.50">
    <property type="entry name" value="Alpha-D-phosphohexomutase, C-terminal domain"/>
    <property type="match status" value="1"/>
</dbReference>
<comment type="subcellular location">
    <subcellularLocation>
        <location evidence="2">Cytoplasm</location>
    </subcellularLocation>
    <subcellularLocation>
        <location evidence="1">Nucleus</location>
    </subcellularLocation>
</comment>
<reference evidence="9" key="2">
    <citation type="journal article" date="2023" name="Commun. Biol.">
        <title>Intrasexual cuticular hydrocarbon dimorphism in a wasp sheds light on hydrocarbon biosynthesis genes in Hymenoptera.</title>
        <authorList>
            <person name="Moris V.C."/>
            <person name="Podsiadlowski L."/>
            <person name="Martin S."/>
            <person name="Oeyen J.P."/>
            <person name="Donath A."/>
            <person name="Petersen M."/>
            <person name="Wilbrandt J."/>
            <person name="Misof B."/>
            <person name="Liedtke D."/>
            <person name="Thamm M."/>
            <person name="Scheiner R."/>
            <person name="Schmitt T."/>
            <person name="Niehuis O."/>
        </authorList>
    </citation>
    <scope>NUCLEOTIDE SEQUENCE</scope>
    <source>
        <strain evidence="9">GBR_01_08_01A</strain>
    </source>
</reference>
<evidence type="ECO:0000256" key="1">
    <source>
        <dbReference type="ARBA" id="ARBA00004123"/>
    </source>
</evidence>